<reference evidence="2 3" key="1">
    <citation type="journal article" date="2005" name="Genome Res.">
        <title>Comparative and functional genomic analyses of the pathogenicity of phytopathogen Xanthomonas campestris pv. campestris.</title>
        <authorList>
            <person name="Qian W."/>
            <person name="Jia Y."/>
            <person name="Ren S.X."/>
            <person name="He Y.Q."/>
            <person name="Feng J.X."/>
            <person name="Lu L.F."/>
            <person name="Sun Q."/>
            <person name="Ying G."/>
            <person name="Tang D.J."/>
            <person name="Tang H."/>
            <person name="Wu W."/>
            <person name="Hao P."/>
            <person name="Wang L."/>
            <person name="Jiang B.L."/>
            <person name="Zeng S."/>
            <person name="Gu W.Y."/>
            <person name="Lu G."/>
            <person name="Rong L."/>
            <person name="Tian Y."/>
            <person name="Yao Z."/>
            <person name="Fu G."/>
            <person name="Chen B."/>
            <person name="Fang R."/>
            <person name="Qiang B."/>
            <person name="Chen Z."/>
            <person name="Zhao G.P."/>
            <person name="Tang J.L."/>
            <person name="He C."/>
        </authorList>
    </citation>
    <scope>NUCLEOTIDE SEQUENCE [LARGE SCALE GENOMIC DNA]</scope>
    <source>
        <strain evidence="2 3">8004</strain>
    </source>
</reference>
<keyword evidence="1" id="KW-0812">Transmembrane</keyword>
<protein>
    <recommendedName>
        <fullName evidence="4">DUF2029 domain-containing protein</fullName>
    </recommendedName>
</protein>
<gene>
    <name evidence="2" type="ordered locus">XC_3233</name>
</gene>
<name>A0A0H2XBV1_XANC8</name>
<dbReference type="Proteomes" id="UP000000420">
    <property type="component" value="Chromosome"/>
</dbReference>
<dbReference type="KEGG" id="xcb:XC_3233"/>
<dbReference type="RefSeq" id="WP_011036215.1">
    <property type="nucleotide sequence ID" value="NC_007086.1"/>
</dbReference>
<feature type="transmembrane region" description="Helical" evidence="1">
    <location>
        <begin position="116"/>
        <end position="137"/>
    </location>
</feature>
<feature type="transmembrane region" description="Helical" evidence="1">
    <location>
        <begin position="317"/>
        <end position="335"/>
    </location>
</feature>
<organism evidence="2 3">
    <name type="scientific">Xanthomonas campestris pv. campestris (strain 8004)</name>
    <dbReference type="NCBI Taxonomy" id="314565"/>
    <lineage>
        <taxon>Bacteria</taxon>
        <taxon>Pseudomonadati</taxon>
        <taxon>Pseudomonadota</taxon>
        <taxon>Gammaproteobacteria</taxon>
        <taxon>Lysobacterales</taxon>
        <taxon>Lysobacteraceae</taxon>
        <taxon>Xanthomonas</taxon>
    </lineage>
</organism>
<evidence type="ECO:0000313" key="2">
    <source>
        <dbReference type="EMBL" id="AAY50277.1"/>
    </source>
</evidence>
<evidence type="ECO:0008006" key="4">
    <source>
        <dbReference type="Google" id="ProtNLM"/>
    </source>
</evidence>
<feature type="transmembrane region" description="Helical" evidence="1">
    <location>
        <begin position="232"/>
        <end position="253"/>
    </location>
</feature>
<proteinExistence type="predicted"/>
<evidence type="ECO:0000256" key="1">
    <source>
        <dbReference type="SAM" id="Phobius"/>
    </source>
</evidence>
<feature type="transmembrane region" description="Helical" evidence="1">
    <location>
        <begin position="20"/>
        <end position="45"/>
    </location>
</feature>
<keyword evidence="1" id="KW-1133">Transmembrane helix</keyword>
<feature type="transmembrane region" description="Helical" evidence="1">
    <location>
        <begin position="265"/>
        <end position="283"/>
    </location>
</feature>
<keyword evidence="1" id="KW-0472">Membrane</keyword>
<feature type="transmembrane region" description="Helical" evidence="1">
    <location>
        <begin position="57"/>
        <end position="76"/>
    </location>
</feature>
<feature type="transmembrane region" description="Helical" evidence="1">
    <location>
        <begin position="289"/>
        <end position="305"/>
    </location>
</feature>
<accession>A0A0H2XBV1</accession>
<evidence type="ECO:0000313" key="3">
    <source>
        <dbReference type="Proteomes" id="UP000000420"/>
    </source>
</evidence>
<dbReference type="EMBL" id="CP000050">
    <property type="protein sequence ID" value="AAY50277.1"/>
    <property type="molecule type" value="Genomic_DNA"/>
</dbReference>
<sequence>MQSYFSPLLDAMHAALMLHLPAPLVGVLLGALHALVFVPVAAVAWRGLSVHPRRAQWTPLLVAAGFSSAVFLSELGGTMGDTATALPVLGLGAGSAGTGTCAAGQNRPPSMAYRRVAGSGGALKLTNALYALALVPALMCDGARLRARLLALGIVIVVAGGVFALVAGPWYWQVWQHLGNPLFPQFNGLFKSPLAAPVSIADTRWLPRNLGEHLLWPLLFTLKPQRIGDLGLVQALWAVLYALVLIVAARAVLRRRVAGVGLDRSATVVLVFVATAYVLWQAIFSIHRYLVVLELLAPVVLWICCRHAFAQRADHKAAWLIGLCALVAVVGWKDWGHEPWARAGFEVTQPQIIDPARVTVLLVGDEPQSWRVTLLPQQSRYIGVATNISETDAYRARVRTLVAERPQIYAMLGAARDKQQARVDRMNRWAHQFGWAAQPDCARLRWLIARGLRAELAASTPGRCLLVVPKARALDIAAADQAIREMAQQRLGAYGLTLDPAQCRTLLSRIGQTVYPYQFCTLRQAG</sequence>
<feature type="transmembrane region" description="Helical" evidence="1">
    <location>
        <begin position="149"/>
        <end position="172"/>
    </location>
</feature>
<dbReference type="AlphaFoldDB" id="A0A0H2XBV1"/>
<dbReference type="HOGENOM" id="CLU_031358_1_0_6"/>